<dbReference type="InterPro" id="IPR008969">
    <property type="entry name" value="CarboxyPept-like_regulatory"/>
</dbReference>
<protein>
    <submittedName>
        <fullName evidence="2">CarboxypepD_reg-like domain-containing protein</fullName>
    </submittedName>
</protein>
<dbReference type="Proteomes" id="UP000184050">
    <property type="component" value="Unassembled WGS sequence"/>
</dbReference>
<dbReference type="STRING" id="1168035.SAMN05444280_12563"/>
<dbReference type="Pfam" id="PF13715">
    <property type="entry name" value="CarbopepD_reg_2"/>
    <property type="match status" value="1"/>
</dbReference>
<evidence type="ECO:0000256" key="1">
    <source>
        <dbReference type="SAM" id="SignalP"/>
    </source>
</evidence>
<evidence type="ECO:0000313" key="3">
    <source>
        <dbReference type="Proteomes" id="UP000184050"/>
    </source>
</evidence>
<feature type="signal peptide" evidence="1">
    <location>
        <begin position="1"/>
        <end position="23"/>
    </location>
</feature>
<evidence type="ECO:0000313" key="2">
    <source>
        <dbReference type="EMBL" id="SHJ65999.1"/>
    </source>
</evidence>
<keyword evidence="3" id="KW-1185">Reference proteome</keyword>
<dbReference type="EMBL" id="FQZE01000025">
    <property type="protein sequence ID" value="SHJ65999.1"/>
    <property type="molecule type" value="Genomic_DNA"/>
</dbReference>
<dbReference type="RefSeq" id="WP_073171323.1">
    <property type="nucleotide sequence ID" value="NZ_FQZE01000025.1"/>
</dbReference>
<gene>
    <name evidence="2" type="ORF">SAMN05444280_12563</name>
</gene>
<proteinExistence type="predicted"/>
<keyword evidence="1" id="KW-0732">Signal</keyword>
<organism evidence="2 3">
    <name type="scientific">Tangfeifania diversioriginum</name>
    <dbReference type="NCBI Taxonomy" id="1168035"/>
    <lineage>
        <taxon>Bacteria</taxon>
        <taxon>Pseudomonadati</taxon>
        <taxon>Bacteroidota</taxon>
        <taxon>Bacteroidia</taxon>
        <taxon>Marinilabiliales</taxon>
        <taxon>Prolixibacteraceae</taxon>
        <taxon>Tangfeifania</taxon>
    </lineage>
</organism>
<dbReference type="SUPFAM" id="SSF49464">
    <property type="entry name" value="Carboxypeptidase regulatory domain-like"/>
    <property type="match status" value="1"/>
</dbReference>
<accession>A0A1M6L4J8</accession>
<sequence length="254" mass="28501">MRNGILIGLILLVATAFSGQAQSDDLLVDPILIRLKGRLVSSADSSAVPYANIINNRTHSGTTTNSDGYFSLEMLNIDSLVVSSVGYQKKVLRVPHNYNGQEVITFTIDPVNYAVGEVEVKGEKPGMDMGLGTGKPVDIAPELRGDAFNEKPPILAALFNPVSFLQYYVSGRERRKRNVREAMAMELNWEMHSKNYNKEVVMKLTGLNEAEADSFMIWFNAQNVLPYTATEYEVRASINYYFEIYKQEKIQDDK</sequence>
<dbReference type="AlphaFoldDB" id="A0A1M6L4J8"/>
<feature type="chain" id="PRO_5012160963" evidence="1">
    <location>
        <begin position="24"/>
        <end position="254"/>
    </location>
</feature>
<dbReference type="OrthoDB" id="983143at2"/>
<name>A0A1M6L4J8_9BACT</name>
<reference evidence="2 3" key="1">
    <citation type="submission" date="2016-11" db="EMBL/GenBank/DDBJ databases">
        <authorList>
            <person name="Jaros S."/>
            <person name="Januszkiewicz K."/>
            <person name="Wedrychowicz H."/>
        </authorList>
    </citation>
    <scope>NUCLEOTIDE SEQUENCE [LARGE SCALE GENOMIC DNA]</scope>
    <source>
        <strain evidence="2 3">DSM 27063</strain>
    </source>
</reference>